<evidence type="ECO:0000256" key="7">
    <source>
        <dbReference type="ARBA" id="ARBA00022991"/>
    </source>
</evidence>
<feature type="site" description="Electron transfer via tryptophanyl radical" evidence="13">
    <location>
        <position position="363"/>
    </location>
</feature>
<dbReference type="GO" id="GO:0009416">
    <property type="term" value="P:response to light stimulus"/>
    <property type="evidence" value="ECO:0007669"/>
    <property type="project" value="TreeGrafter"/>
</dbReference>
<dbReference type="InterPro" id="IPR005101">
    <property type="entry name" value="Cryptochr/Photolyase_FAD-bd"/>
</dbReference>
<keyword evidence="6 12" id="KW-0274">FAD</keyword>
<comment type="function">
    <text evidence="10">Involved in repair of UV radiation-induced DNA damage. Catalyzes the light-dependent monomerization (300-600 nm) of cyclobutyl pyrimidine dimers (in cis-syn configuration), which are formed between adjacent bases on the same DNA strand upon exposure to ultraviolet radiation.</text>
</comment>
<name>A0A9C7V7X7_9GAMM</name>
<evidence type="ECO:0000256" key="11">
    <source>
        <dbReference type="ARBA" id="ARBA00083107"/>
    </source>
</evidence>
<feature type="site" description="Electron transfer via tryptophanyl radical" evidence="13">
    <location>
        <position position="386"/>
    </location>
</feature>
<evidence type="ECO:0000256" key="5">
    <source>
        <dbReference type="ARBA" id="ARBA00022630"/>
    </source>
</evidence>
<comment type="cofactor">
    <cofactor evidence="1">
        <name>(6R)-5,10-methylene-5,6,7,8-tetrahydrofolate</name>
        <dbReference type="ChEBI" id="CHEBI:15636"/>
    </cofactor>
</comment>
<dbReference type="InterPro" id="IPR002081">
    <property type="entry name" value="Cryptochrome/DNA_photolyase_1"/>
</dbReference>
<sequence length="476" mass="54595">MTTHLVWLRNDLRITDNKALHAACSDPDARVLAVFIATPQQWLQHEMAPRQAAFIHANLLLVQQALAERGIPLGYHQCDDFATSVDWLAAYCEQEQVDRLFYNRQYEINERDRDQQLEQCLAGKVVCQRFDDSLLLPPGSVQTGGGEMYKVYTPFRKAFIQRLTESDVRSLPAPKMRAGGVLPITAVPEAFNYPPAEAMGDFPAGEEAALQRLRTFCREQVQDYLEQRDRPAIAGTSSLSPYLAIGVLSPRQCFNRLRAECPQVLENSDSGAFSWLNELIWREFYRHLMVAYPALCRHRPFIDWTDRVRWRNNPELLQAWQQGVTGYPIVDAAMRQLNKTGWMHNRLRMISASFLVKDLLIDWRAGERYFMSQLVDGDLAANNGGWQWAASTGTDAAPYFRIFNPTTQGERFDPQGTFIRKWLPELADVPDNAIHQPHRWADQQQRVLDYPLPIVDHKQARLETLAAFEAAKRGEY</sequence>
<dbReference type="PROSITE" id="PS00691">
    <property type="entry name" value="DNA_PHOTOLYASES_1_2"/>
    <property type="match status" value="1"/>
</dbReference>
<evidence type="ECO:0000313" key="17">
    <source>
        <dbReference type="Proteomes" id="UP000262210"/>
    </source>
</evidence>
<dbReference type="AlphaFoldDB" id="A0A9C7V7X7"/>
<evidence type="ECO:0000313" key="16">
    <source>
        <dbReference type="EMBL" id="HCK00873.1"/>
    </source>
</evidence>
<dbReference type="GO" id="GO:0071949">
    <property type="term" value="F:FAD binding"/>
    <property type="evidence" value="ECO:0007669"/>
    <property type="project" value="TreeGrafter"/>
</dbReference>
<evidence type="ECO:0000256" key="6">
    <source>
        <dbReference type="ARBA" id="ARBA00022827"/>
    </source>
</evidence>
<dbReference type="InterPro" id="IPR036155">
    <property type="entry name" value="Crypto/Photolyase_N_sf"/>
</dbReference>
<feature type="binding site" evidence="12">
    <location>
        <position position="224"/>
    </location>
    <ligand>
        <name>FAD</name>
        <dbReference type="ChEBI" id="CHEBI:57692"/>
    </ligand>
</feature>
<protein>
    <recommendedName>
        <fullName evidence="4">Deoxyribodipyrimidine photo-lyase</fullName>
        <ecNumber evidence="3">4.1.99.3</ecNumber>
    </recommendedName>
    <alternativeName>
        <fullName evidence="8">DNA photolyase</fullName>
    </alternativeName>
    <alternativeName>
        <fullName evidence="11">Photoreactivating enzyme</fullName>
    </alternativeName>
</protein>
<feature type="binding site" evidence="12">
    <location>
        <begin position="236"/>
        <end position="240"/>
    </location>
    <ligand>
        <name>FAD</name>
        <dbReference type="ChEBI" id="CHEBI:57692"/>
    </ligand>
</feature>
<dbReference type="SUPFAM" id="SSF52425">
    <property type="entry name" value="Cryptochrome/photolyase, N-terminal domain"/>
    <property type="match status" value="1"/>
</dbReference>
<feature type="binding site" evidence="12">
    <location>
        <begin position="376"/>
        <end position="378"/>
    </location>
    <ligand>
        <name>FAD</name>
        <dbReference type="ChEBI" id="CHEBI:57692"/>
    </ligand>
</feature>
<dbReference type="Gene3D" id="1.10.579.10">
    <property type="entry name" value="DNA Cyclobutane Dipyrimidine Photolyase, subunit A, domain 3"/>
    <property type="match status" value="1"/>
</dbReference>
<dbReference type="InterPro" id="IPR018394">
    <property type="entry name" value="DNA_photolyase_1_CS_C"/>
</dbReference>
<dbReference type="InterPro" id="IPR036134">
    <property type="entry name" value="Crypto/Photolyase_FAD-like_sf"/>
</dbReference>
<keyword evidence="5 12" id="KW-0285">Flavoprotein</keyword>
<dbReference type="InterPro" id="IPR006050">
    <property type="entry name" value="DNA_photolyase_N"/>
</dbReference>
<evidence type="ECO:0000256" key="3">
    <source>
        <dbReference type="ARBA" id="ARBA00013149"/>
    </source>
</evidence>
<dbReference type="SUPFAM" id="SSF48173">
    <property type="entry name" value="Cryptochrome/photolyase FAD-binding domain"/>
    <property type="match status" value="1"/>
</dbReference>
<dbReference type="PRINTS" id="PR00147">
    <property type="entry name" value="DNAPHOTLYASE"/>
</dbReference>
<organism evidence="16 17">
    <name type="scientific">Serratia grimesii</name>
    <dbReference type="NCBI Taxonomy" id="82995"/>
    <lineage>
        <taxon>Bacteria</taxon>
        <taxon>Pseudomonadati</taxon>
        <taxon>Pseudomonadota</taxon>
        <taxon>Gammaproteobacteria</taxon>
        <taxon>Enterobacterales</taxon>
        <taxon>Yersiniaceae</taxon>
        <taxon>Serratia</taxon>
    </lineage>
</organism>
<proteinExistence type="inferred from homology"/>
<dbReference type="EC" id="4.1.99.3" evidence="3"/>
<dbReference type="GO" id="GO:0003904">
    <property type="term" value="F:deoxyribodipyrimidine photo-lyase activity"/>
    <property type="evidence" value="ECO:0007669"/>
    <property type="project" value="UniProtKB-EC"/>
</dbReference>
<comment type="similarity">
    <text evidence="14">Belongs to the DNA photolyase family.</text>
</comment>
<feature type="site" description="Electron transfer via tryptophanyl radical" evidence="13">
    <location>
        <position position="310"/>
    </location>
</feature>
<evidence type="ECO:0000259" key="15">
    <source>
        <dbReference type="PROSITE" id="PS51645"/>
    </source>
</evidence>
<accession>A0A9C7V7X7</accession>
<comment type="similarity">
    <text evidence="2">Belongs to the DNA photolyase class-1 family.</text>
</comment>
<feature type="domain" description="Photolyase/cryptochrome alpha/beta" evidence="15">
    <location>
        <begin position="2"/>
        <end position="135"/>
    </location>
</feature>
<dbReference type="NCBIfam" id="NF007955">
    <property type="entry name" value="PRK10674.1"/>
    <property type="match status" value="1"/>
</dbReference>
<dbReference type="PANTHER" id="PTHR11455">
    <property type="entry name" value="CRYPTOCHROME"/>
    <property type="match status" value="1"/>
</dbReference>
<dbReference type="PANTHER" id="PTHR11455:SF9">
    <property type="entry name" value="CRYPTOCHROME CIRCADIAN CLOCK 5 ISOFORM X1"/>
    <property type="match status" value="1"/>
</dbReference>
<gene>
    <name evidence="16" type="ORF">DHV72_12710</name>
</gene>
<comment type="caution">
    <text evidence="16">The sequence shown here is derived from an EMBL/GenBank/DDBJ whole genome shotgun (WGS) entry which is preliminary data.</text>
</comment>
<dbReference type="Gene3D" id="1.25.40.80">
    <property type="match status" value="1"/>
</dbReference>
<dbReference type="GO" id="GO:0000719">
    <property type="term" value="P:photoreactive repair"/>
    <property type="evidence" value="ECO:0007669"/>
    <property type="project" value="UniProtKB-ARBA"/>
</dbReference>
<comment type="catalytic activity">
    <reaction evidence="9">
        <text>cyclobutadipyrimidine (in DNA) = 2 pyrimidine residues (in DNA).</text>
        <dbReference type="EC" id="4.1.99.3"/>
    </reaction>
</comment>
<comment type="cofactor">
    <cofactor evidence="12">
        <name>FAD</name>
        <dbReference type="ChEBI" id="CHEBI:57692"/>
    </cofactor>
    <text evidence="12">Binds 1 FAD per subunit.</text>
</comment>
<evidence type="ECO:0000256" key="9">
    <source>
        <dbReference type="ARBA" id="ARBA00033999"/>
    </source>
</evidence>
<evidence type="ECO:0000256" key="10">
    <source>
        <dbReference type="ARBA" id="ARBA00059220"/>
    </source>
</evidence>
<dbReference type="FunFam" id="1.10.579.10:FF:000003">
    <property type="entry name" value="Deoxyribodipyrimidine photo-lyase"/>
    <property type="match status" value="1"/>
</dbReference>
<feature type="binding site" evidence="12">
    <location>
        <begin position="278"/>
        <end position="285"/>
    </location>
    <ligand>
        <name>FAD</name>
        <dbReference type="ChEBI" id="CHEBI:57692"/>
    </ligand>
</feature>
<evidence type="ECO:0000256" key="13">
    <source>
        <dbReference type="PIRSR" id="PIRSR602081-2"/>
    </source>
</evidence>
<evidence type="ECO:0000256" key="1">
    <source>
        <dbReference type="ARBA" id="ARBA00001932"/>
    </source>
</evidence>
<dbReference type="GO" id="GO:0003677">
    <property type="term" value="F:DNA binding"/>
    <property type="evidence" value="ECO:0007669"/>
    <property type="project" value="TreeGrafter"/>
</dbReference>
<reference evidence="16 17" key="1">
    <citation type="journal article" date="2018" name="Nat. Biotechnol.">
        <title>A standardized bacterial taxonomy based on genome phylogeny substantially revises the tree of life.</title>
        <authorList>
            <person name="Parks D.H."/>
            <person name="Chuvochina M."/>
            <person name="Waite D.W."/>
            <person name="Rinke C."/>
            <person name="Skarshewski A."/>
            <person name="Chaumeil P.A."/>
            <person name="Hugenholtz P."/>
        </authorList>
    </citation>
    <scope>NUCLEOTIDE SEQUENCE [LARGE SCALE GENOMIC DNA]</scope>
    <source>
        <strain evidence="16">UBA11264</strain>
    </source>
</reference>
<keyword evidence="7 14" id="KW-0157">Chromophore</keyword>
<dbReference type="Pfam" id="PF00875">
    <property type="entry name" value="DNA_photolyase"/>
    <property type="match status" value="1"/>
</dbReference>
<feature type="binding site" evidence="12">
    <location>
        <position position="275"/>
    </location>
    <ligand>
        <name>FAD</name>
        <dbReference type="ChEBI" id="CHEBI:57692"/>
    </ligand>
</feature>
<dbReference type="Pfam" id="PF03441">
    <property type="entry name" value="FAD_binding_7"/>
    <property type="match status" value="1"/>
</dbReference>
<dbReference type="Proteomes" id="UP000262210">
    <property type="component" value="Unassembled WGS sequence"/>
</dbReference>
<dbReference type="EMBL" id="DPSM01000018">
    <property type="protein sequence ID" value="HCK00873.1"/>
    <property type="molecule type" value="Genomic_DNA"/>
</dbReference>
<evidence type="ECO:0000256" key="2">
    <source>
        <dbReference type="ARBA" id="ARBA00005862"/>
    </source>
</evidence>
<dbReference type="Gene3D" id="3.40.50.620">
    <property type="entry name" value="HUPs"/>
    <property type="match status" value="1"/>
</dbReference>
<evidence type="ECO:0000256" key="14">
    <source>
        <dbReference type="RuleBase" id="RU004182"/>
    </source>
</evidence>
<evidence type="ECO:0000256" key="8">
    <source>
        <dbReference type="ARBA" id="ARBA00031671"/>
    </source>
</evidence>
<dbReference type="RefSeq" id="WP_278431316.1">
    <property type="nucleotide sequence ID" value="NZ_DPSM01000018.1"/>
</dbReference>
<dbReference type="PROSITE" id="PS00394">
    <property type="entry name" value="DNA_PHOTOLYASES_1_1"/>
    <property type="match status" value="1"/>
</dbReference>
<evidence type="ECO:0000256" key="4">
    <source>
        <dbReference type="ARBA" id="ARBA00014046"/>
    </source>
</evidence>
<dbReference type="PROSITE" id="PS51645">
    <property type="entry name" value="PHR_CRY_ALPHA_BETA"/>
    <property type="match status" value="1"/>
</dbReference>
<dbReference type="InterPro" id="IPR014729">
    <property type="entry name" value="Rossmann-like_a/b/a_fold"/>
</dbReference>
<evidence type="ECO:0000256" key="12">
    <source>
        <dbReference type="PIRSR" id="PIRSR602081-1"/>
    </source>
</evidence>